<keyword evidence="4" id="KW-1185">Reference proteome</keyword>
<name>A0A834RCC8_SARSC</name>
<accession>A0A834RCC8</accession>
<feature type="transmembrane region" description="Helical" evidence="1">
    <location>
        <begin position="212"/>
        <end position="231"/>
    </location>
</feature>
<reference evidence="2" key="2">
    <citation type="submission" date="2020-01" db="EMBL/GenBank/DDBJ databases">
        <authorList>
            <person name="Korhonen P.K.K."/>
            <person name="Guangxu M.G."/>
            <person name="Wang T.W."/>
            <person name="Stroehlein A.J.S."/>
            <person name="Young N.D."/>
            <person name="Ang C.-S.A."/>
            <person name="Fernando D.W.F."/>
            <person name="Lu H.L."/>
            <person name="Taylor S.T."/>
            <person name="Ehtesham M.E.M."/>
            <person name="Najaraj S.H.N."/>
            <person name="Harsha G.H.G."/>
            <person name="Madugundu A.M."/>
            <person name="Renuse S.R."/>
            <person name="Holt D.H."/>
            <person name="Pandey A.P."/>
            <person name="Papenfuss A.P."/>
            <person name="Gasser R.B.G."/>
            <person name="Fischer K.F."/>
        </authorList>
    </citation>
    <scope>NUCLEOTIDE SEQUENCE</scope>
    <source>
        <strain evidence="2">SSS_KF_BRIS2020</strain>
    </source>
</reference>
<evidence type="ECO:0000313" key="4">
    <source>
        <dbReference type="Proteomes" id="UP000070412"/>
    </source>
</evidence>
<reference evidence="3" key="3">
    <citation type="submission" date="2022-06" db="UniProtKB">
        <authorList>
            <consortium name="EnsemblMetazoa"/>
        </authorList>
    </citation>
    <scope>IDENTIFICATION</scope>
</reference>
<evidence type="ECO:0000256" key="1">
    <source>
        <dbReference type="SAM" id="Phobius"/>
    </source>
</evidence>
<sequence>MVKFNKELASKWIQSKRSSYLFGHIKNIGYERYDRKLYERIVSIFIRIILFLLMTFTLIFSERFQWSETLHETIGSRGNDSQQYLLLTICFVSIDFSLLFITYNNFKPFKKNMFILLPFTWINWTINSCEPPLSYRNAKNLIRDCDESVRSRIESIIIFAELFGPIFIALFDLSATIVTVFIIAFHLINQNRIIIILMDLIIFSMKIMDGRIFIDFAINNTVFISILRIYFSGNFKQINEDFRAAIRDYGKHPKLIKRFLQRHNNLCCLLNRIHFTWSFGNFFTIIFNLPVNIILINIWLHYDLTVWKKLFFIAMTISHSLVMFNLIEVLHPIHRNAHGSKKLIAIFFAKNLNQSSSSSSSSSIVPSSLRLRIKLLNYFERLTSKQKQLGIGLGPGKPMNHLRQWEFFLLYGAYFLNTYKIFHTKSFSLF</sequence>
<feature type="transmembrane region" description="Helical" evidence="1">
    <location>
        <begin position="279"/>
        <end position="298"/>
    </location>
</feature>
<evidence type="ECO:0000313" key="3">
    <source>
        <dbReference type="EnsemblMetazoa" id="KAF7494320.1"/>
    </source>
</evidence>
<protein>
    <submittedName>
        <fullName evidence="2 3">Uncharacterized protein</fullName>
    </submittedName>
</protein>
<feature type="transmembrane region" description="Helical" evidence="1">
    <location>
        <begin position="177"/>
        <end position="200"/>
    </location>
</feature>
<feature type="transmembrane region" description="Helical" evidence="1">
    <location>
        <begin position="41"/>
        <end position="61"/>
    </location>
</feature>
<dbReference type="EMBL" id="WVUK01000053">
    <property type="protein sequence ID" value="KAF7494320.1"/>
    <property type="molecule type" value="Genomic_DNA"/>
</dbReference>
<organism evidence="2">
    <name type="scientific">Sarcoptes scabiei</name>
    <name type="common">Itch mite</name>
    <name type="synonym">Acarus scabiei</name>
    <dbReference type="NCBI Taxonomy" id="52283"/>
    <lineage>
        <taxon>Eukaryota</taxon>
        <taxon>Metazoa</taxon>
        <taxon>Ecdysozoa</taxon>
        <taxon>Arthropoda</taxon>
        <taxon>Chelicerata</taxon>
        <taxon>Arachnida</taxon>
        <taxon>Acari</taxon>
        <taxon>Acariformes</taxon>
        <taxon>Sarcoptiformes</taxon>
        <taxon>Astigmata</taxon>
        <taxon>Psoroptidia</taxon>
        <taxon>Sarcoptoidea</taxon>
        <taxon>Sarcoptidae</taxon>
        <taxon>Sarcoptinae</taxon>
        <taxon>Sarcoptes</taxon>
    </lineage>
</organism>
<keyword evidence="1" id="KW-0812">Transmembrane</keyword>
<gene>
    <name evidence="2" type="ORF">SSS_6151</name>
</gene>
<dbReference type="AlphaFoldDB" id="A0A834RCC8"/>
<dbReference type="Proteomes" id="UP000070412">
    <property type="component" value="Unassembled WGS sequence"/>
</dbReference>
<feature type="transmembrane region" description="Helical" evidence="1">
    <location>
        <begin position="310"/>
        <end position="327"/>
    </location>
</feature>
<dbReference type="OrthoDB" id="10412675at2759"/>
<evidence type="ECO:0000313" key="2">
    <source>
        <dbReference type="EMBL" id="KAF7494320.1"/>
    </source>
</evidence>
<feature type="transmembrane region" description="Helical" evidence="1">
    <location>
        <begin position="81"/>
        <end position="103"/>
    </location>
</feature>
<reference evidence="4" key="1">
    <citation type="journal article" date="2020" name="PLoS Negl. Trop. Dis.">
        <title>High-quality nuclear genome for Sarcoptes scabiei-A critical resource for a neglected parasite.</title>
        <authorList>
            <person name="Korhonen P.K."/>
            <person name="Gasser R.B."/>
            <person name="Ma G."/>
            <person name="Wang T."/>
            <person name="Stroehlein A.J."/>
            <person name="Young N.D."/>
            <person name="Ang C.S."/>
            <person name="Fernando D.D."/>
            <person name="Lu H.C."/>
            <person name="Taylor S."/>
            <person name="Reynolds S.L."/>
            <person name="Mofiz E."/>
            <person name="Najaraj S.H."/>
            <person name="Gowda H."/>
            <person name="Madugundu A."/>
            <person name="Renuse S."/>
            <person name="Holt D."/>
            <person name="Pandey A."/>
            <person name="Papenfuss A.T."/>
            <person name="Fischer K."/>
        </authorList>
    </citation>
    <scope>NUCLEOTIDE SEQUENCE [LARGE SCALE GENOMIC DNA]</scope>
</reference>
<dbReference type="EnsemblMetazoa" id="SSS_6151s_mrna">
    <property type="protein sequence ID" value="KAF7494320.1"/>
    <property type="gene ID" value="SSS_6151"/>
</dbReference>
<proteinExistence type="predicted"/>
<keyword evidence="1" id="KW-0472">Membrane</keyword>
<keyword evidence="1" id="KW-1133">Transmembrane helix</keyword>